<organism evidence="4 5">
    <name type="scientific">Clostridium cylindrosporum DSM 605</name>
    <dbReference type="NCBI Taxonomy" id="1121307"/>
    <lineage>
        <taxon>Bacteria</taxon>
        <taxon>Bacillati</taxon>
        <taxon>Bacillota</taxon>
        <taxon>Clostridia</taxon>
        <taxon>Eubacteriales</taxon>
        <taxon>Clostridiaceae</taxon>
        <taxon>Clostridium</taxon>
    </lineage>
</organism>
<feature type="domain" description="Capsule synthesis protein CapA" evidence="3">
    <location>
        <begin position="79"/>
        <end position="305"/>
    </location>
</feature>
<keyword evidence="2" id="KW-0812">Transmembrane</keyword>
<evidence type="ECO:0000259" key="3">
    <source>
        <dbReference type="SMART" id="SM00854"/>
    </source>
</evidence>
<dbReference type="PANTHER" id="PTHR33393">
    <property type="entry name" value="POLYGLUTAMINE SYNTHESIS ACCESSORY PROTEIN RV0574C-RELATED"/>
    <property type="match status" value="1"/>
</dbReference>
<dbReference type="InterPro" id="IPR052169">
    <property type="entry name" value="CW_Biosynth-Accessory"/>
</dbReference>
<sequence>MSNKGRKLKVKKERKLLFTFTLCSLVFLCTMIFSLYKMIEVSRSSKNMDSSEGNILLKNRESNKDSLSKVKDVNETIIKISAVGDCTLGSDTDDRGNSFTSVYNKKDDPSYFFSGVKNILSSDSLTIANLEGPLTTRGEKSSKRFSFRGSPEYTKILTTGSVEAVNLANNHSMDYGQIAYDDTKKYLKGDGIEYFGNNEKSIIEKNGIKIGLLGYKGWSSSNQIKKNIELEIKRLKSEVNLIIVSFHWGDERAKTPNNIQKSLGKLAIDSGADLVLGHHPHVIQGIEEYNGKYIVYSLGNFSFGGNTNPKDKDSFIYQQSFKFDSSKKNIKIETPLTIPVSISSSEGSNDYRPYILEGEEKSRVLKKIEERSKIINY</sequence>
<dbReference type="PANTHER" id="PTHR33393:SF11">
    <property type="entry name" value="POLYGLUTAMINE SYNTHESIS ACCESSORY PROTEIN RV0574C-RELATED"/>
    <property type="match status" value="1"/>
</dbReference>
<dbReference type="RefSeq" id="WP_152668089.1">
    <property type="nucleotide sequence ID" value="NZ_LFVU01000006.1"/>
</dbReference>
<keyword evidence="5" id="KW-1185">Reference proteome</keyword>
<dbReference type="OrthoDB" id="9810906at2"/>
<evidence type="ECO:0000313" key="4">
    <source>
        <dbReference type="EMBL" id="KMT22598.1"/>
    </source>
</evidence>
<accession>A0A0J8DEI2</accession>
<dbReference type="InterPro" id="IPR029052">
    <property type="entry name" value="Metallo-depent_PP-like"/>
</dbReference>
<dbReference type="PATRIC" id="fig|1121307.3.peg.2612"/>
<comment type="caution">
    <text evidence="4">The sequence shown here is derived from an EMBL/GenBank/DDBJ whole genome shotgun (WGS) entry which is preliminary data.</text>
</comment>
<keyword evidence="2" id="KW-1133">Transmembrane helix</keyword>
<reference evidence="4 5" key="1">
    <citation type="submission" date="2015-06" db="EMBL/GenBank/DDBJ databases">
        <title>Draft genome sequence of the purine-degrading Clostridium cylindrosporum HC-1 (DSM 605).</title>
        <authorList>
            <person name="Poehlein A."/>
            <person name="Schiel-Bengelsdorf B."/>
            <person name="Bengelsdorf F."/>
            <person name="Daniel R."/>
            <person name="Duerre P."/>
        </authorList>
    </citation>
    <scope>NUCLEOTIDE SEQUENCE [LARGE SCALE GENOMIC DNA]</scope>
    <source>
        <strain evidence="4 5">DSM 605</strain>
    </source>
</reference>
<proteinExistence type="inferred from homology"/>
<dbReference type="EMBL" id="LFVU01000006">
    <property type="protein sequence ID" value="KMT22598.1"/>
    <property type="molecule type" value="Genomic_DNA"/>
</dbReference>
<feature type="transmembrane region" description="Helical" evidence="2">
    <location>
        <begin position="16"/>
        <end position="36"/>
    </location>
</feature>
<evidence type="ECO:0000256" key="2">
    <source>
        <dbReference type="SAM" id="Phobius"/>
    </source>
</evidence>
<gene>
    <name evidence="4" type="primary">capA</name>
    <name evidence="4" type="ORF">CLCY_9c00290</name>
</gene>
<dbReference type="Proteomes" id="UP000036756">
    <property type="component" value="Unassembled WGS sequence"/>
</dbReference>
<evidence type="ECO:0000256" key="1">
    <source>
        <dbReference type="ARBA" id="ARBA00005662"/>
    </source>
</evidence>
<comment type="similarity">
    <text evidence="1">Belongs to the CapA family.</text>
</comment>
<keyword evidence="2" id="KW-0472">Membrane</keyword>
<dbReference type="Gene3D" id="3.60.21.10">
    <property type="match status" value="1"/>
</dbReference>
<evidence type="ECO:0000313" key="5">
    <source>
        <dbReference type="Proteomes" id="UP000036756"/>
    </source>
</evidence>
<dbReference type="AlphaFoldDB" id="A0A0J8DEI2"/>
<dbReference type="Pfam" id="PF09587">
    <property type="entry name" value="PGA_cap"/>
    <property type="match status" value="1"/>
</dbReference>
<dbReference type="STRING" id="1121307.CLCY_9c00290"/>
<name>A0A0J8DEI2_CLOCY</name>
<dbReference type="SMART" id="SM00854">
    <property type="entry name" value="PGA_cap"/>
    <property type="match status" value="1"/>
</dbReference>
<dbReference type="CDD" id="cd07381">
    <property type="entry name" value="MPP_CapA"/>
    <property type="match status" value="1"/>
</dbReference>
<dbReference type="InterPro" id="IPR019079">
    <property type="entry name" value="Capsule_synth_CapA"/>
</dbReference>
<protein>
    <submittedName>
        <fullName evidence="4">PGA biosynthesis protein CapA</fullName>
    </submittedName>
</protein>
<dbReference type="SUPFAM" id="SSF56300">
    <property type="entry name" value="Metallo-dependent phosphatases"/>
    <property type="match status" value="1"/>
</dbReference>